<dbReference type="AlphaFoldDB" id="E3LNW7"/>
<accession>E3LNW7</accession>
<reference evidence="1" key="1">
    <citation type="submission" date="2007-07" db="EMBL/GenBank/DDBJ databases">
        <title>PCAP assembly of the Caenorhabditis remanei genome.</title>
        <authorList>
            <consortium name="The Caenorhabditis remanei Sequencing Consortium"/>
            <person name="Wilson R.K."/>
        </authorList>
    </citation>
    <scope>NUCLEOTIDE SEQUENCE [LARGE SCALE GENOMIC DNA]</scope>
    <source>
        <strain evidence="1">PB4641</strain>
    </source>
</reference>
<proteinExistence type="predicted"/>
<protein>
    <submittedName>
        <fullName evidence="1">Uncharacterized protein</fullName>
    </submittedName>
</protein>
<evidence type="ECO:0000313" key="1">
    <source>
        <dbReference type="EMBL" id="EFP05791.1"/>
    </source>
</evidence>
<keyword evidence="2" id="KW-1185">Reference proteome</keyword>
<name>E3LNW7_CAERE</name>
<dbReference type="HOGENOM" id="CLU_2814879_0_0_1"/>
<gene>
    <name evidence="1" type="ORF">CRE_27491</name>
</gene>
<sequence>MKDGKSINWRRALRSVLLRPSFIEVFEVSDIDPNNIMSTYSWQFANSAKSCKSQRCIGGGKEIEVHS</sequence>
<dbReference type="Proteomes" id="UP000008281">
    <property type="component" value="Unassembled WGS sequence"/>
</dbReference>
<organism evidence="2">
    <name type="scientific">Caenorhabditis remanei</name>
    <name type="common">Caenorhabditis vulgaris</name>
    <dbReference type="NCBI Taxonomy" id="31234"/>
    <lineage>
        <taxon>Eukaryota</taxon>
        <taxon>Metazoa</taxon>
        <taxon>Ecdysozoa</taxon>
        <taxon>Nematoda</taxon>
        <taxon>Chromadorea</taxon>
        <taxon>Rhabditida</taxon>
        <taxon>Rhabditina</taxon>
        <taxon>Rhabditomorpha</taxon>
        <taxon>Rhabditoidea</taxon>
        <taxon>Rhabditidae</taxon>
        <taxon>Peloderinae</taxon>
        <taxon>Caenorhabditis</taxon>
    </lineage>
</organism>
<dbReference type="InParanoid" id="E3LNW7"/>
<dbReference type="EMBL" id="DS268412">
    <property type="protein sequence ID" value="EFP05791.1"/>
    <property type="molecule type" value="Genomic_DNA"/>
</dbReference>
<evidence type="ECO:0000313" key="2">
    <source>
        <dbReference type="Proteomes" id="UP000008281"/>
    </source>
</evidence>